<evidence type="ECO:0000256" key="6">
    <source>
        <dbReference type="ARBA" id="ARBA00022777"/>
    </source>
</evidence>
<evidence type="ECO:0000256" key="8">
    <source>
        <dbReference type="ARBA" id="ARBA00048594"/>
    </source>
</evidence>
<dbReference type="SUPFAM" id="SSF52540">
    <property type="entry name" value="P-loop containing nucleoside triphosphate hydrolases"/>
    <property type="match status" value="1"/>
</dbReference>
<keyword evidence="13" id="KW-1185">Reference proteome</keyword>
<keyword evidence="5" id="KW-0547">Nucleotide-binding</keyword>
<dbReference type="EMBL" id="CM035414">
    <property type="protein sequence ID" value="KAH7430193.1"/>
    <property type="molecule type" value="Genomic_DNA"/>
</dbReference>
<sequence>MTGGPVSRCHHTVTTFGNKLVLFGGIRDSKPSNDVCIFDTTSRSWIVPEVLGSPPIGRHGHSALLLNEERILMLGGQGIPFHDAVWFLEVDTPYVRKQSQLLNTTVVAWSKGIFGNLPRPVVICGPSGVGKGTLINRLMKDFPSMFGFSVSHTTRQPRHLERNGVHYHFTERSWMESAIQEGKFLESADVHGNLYGTSIAAVESVANDGKRCILDIDVQGARAVKKSALDAAFIFIAPPSLEQLEGRLRGRGTENEEQIQKRLKNAKAELECGRDSSIFNHYLINDDLDECYSELKRLLGLDLVDANEVQGANSNQAWLDSIHGHSAALVGGNVFVIGGDIDPNVEPALIIIDTNCIVGGAPGQTTRLRLVLHKHRSELPNGNHFVKTSKENGHL</sequence>
<comment type="catalytic activity">
    <reaction evidence="8">
        <text>GMP + ATP = GDP + ADP</text>
        <dbReference type="Rhea" id="RHEA:20780"/>
        <dbReference type="ChEBI" id="CHEBI:30616"/>
        <dbReference type="ChEBI" id="CHEBI:58115"/>
        <dbReference type="ChEBI" id="CHEBI:58189"/>
        <dbReference type="ChEBI" id="CHEBI:456216"/>
        <dbReference type="EC" id="2.7.4.8"/>
    </reaction>
</comment>
<dbReference type="InterPro" id="IPR015915">
    <property type="entry name" value="Kelch-typ_b-propeller"/>
</dbReference>
<evidence type="ECO:0000313" key="12">
    <source>
        <dbReference type="EMBL" id="KAH7430192.1"/>
    </source>
</evidence>
<reference evidence="12" key="1">
    <citation type="submission" date="2021-08" db="EMBL/GenBank/DDBJ databases">
        <title>WGS assembly of Ceratopteris richardii.</title>
        <authorList>
            <person name="Marchant D.B."/>
            <person name="Chen G."/>
            <person name="Jenkins J."/>
            <person name="Shu S."/>
            <person name="Leebens-Mack J."/>
            <person name="Grimwood J."/>
            <person name="Schmutz J."/>
            <person name="Soltis P."/>
            <person name="Soltis D."/>
            <person name="Chen Z.-H."/>
        </authorList>
    </citation>
    <scope>NUCLEOTIDE SEQUENCE</scope>
    <source>
        <strain evidence="12">Whitten #5841</strain>
        <tissue evidence="12">Leaf</tissue>
    </source>
</reference>
<comment type="caution">
    <text evidence="12">The sequence shown here is derived from an EMBL/GenBank/DDBJ whole genome shotgun (WGS) entry which is preliminary data.</text>
</comment>
<evidence type="ECO:0000256" key="3">
    <source>
        <dbReference type="ARBA" id="ARBA00022528"/>
    </source>
</evidence>
<dbReference type="CDD" id="cd00071">
    <property type="entry name" value="GMPK"/>
    <property type="match status" value="1"/>
</dbReference>
<dbReference type="Gene3D" id="3.40.50.300">
    <property type="entry name" value="P-loop containing nucleotide triphosphate hydrolases"/>
    <property type="match status" value="1"/>
</dbReference>
<gene>
    <name evidence="12" type="ORF">KP509_09G087700</name>
</gene>
<evidence type="ECO:0000256" key="10">
    <source>
        <dbReference type="ARBA" id="ARBA00081967"/>
    </source>
</evidence>
<evidence type="ECO:0000259" key="11">
    <source>
        <dbReference type="PROSITE" id="PS50052"/>
    </source>
</evidence>
<dbReference type="Pfam" id="PF24681">
    <property type="entry name" value="Kelch_KLHDC2_KLHL20_DRC7"/>
    <property type="match status" value="1"/>
</dbReference>
<dbReference type="PROSITE" id="PS50052">
    <property type="entry name" value="GUANYLATE_KINASE_2"/>
    <property type="match status" value="1"/>
</dbReference>
<dbReference type="GO" id="GO:0005524">
    <property type="term" value="F:ATP binding"/>
    <property type="evidence" value="ECO:0007669"/>
    <property type="project" value="UniProtKB-KW"/>
</dbReference>
<name>A0A8T2U4G4_CERRI</name>
<dbReference type="EMBL" id="CM035414">
    <property type="protein sequence ID" value="KAH7430194.1"/>
    <property type="molecule type" value="Genomic_DNA"/>
</dbReference>
<protein>
    <recommendedName>
        <fullName evidence="9">Guanylate kinase 1</fullName>
        <ecNumber evidence="2">2.7.4.8</ecNumber>
    </recommendedName>
    <alternativeName>
        <fullName evidence="10">GMP kinase 1</fullName>
    </alternativeName>
</protein>
<dbReference type="EC" id="2.7.4.8" evidence="2"/>
<organism evidence="12 13">
    <name type="scientific">Ceratopteris richardii</name>
    <name type="common">Triangle waterfern</name>
    <dbReference type="NCBI Taxonomy" id="49495"/>
    <lineage>
        <taxon>Eukaryota</taxon>
        <taxon>Viridiplantae</taxon>
        <taxon>Streptophyta</taxon>
        <taxon>Embryophyta</taxon>
        <taxon>Tracheophyta</taxon>
        <taxon>Polypodiopsida</taxon>
        <taxon>Polypodiidae</taxon>
        <taxon>Polypodiales</taxon>
        <taxon>Pteridineae</taxon>
        <taxon>Pteridaceae</taxon>
        <taxon>Parkerioideae</taxon>
        <taxon>Ceratopteris</taxon>
    </lineage>
</organism>
<keyword evidence="6" id="KW-0418">Kinase</keyword>
<evidence type="ECO:0000256" key="5">
    <source>
        <dbReference type="ARBA" id="ARBA00022741"/>
    </source>
</evidence>
<comment type="similarity">
    <text evidence="1">Belongs to the guanylate kinase family.</text>
</comment>
<dbReference type="Pfam" id="PF00625">
    <property type="entry name" value="Guanylate_kin"/>
    <property type="match status" value="1"/>
</dbReference>
<evidence type="ECO:0000313" key="13">
    <source>
        <dbReference type="Proteomes" id="UP000825935"/>
    </source>
</evidence>
<dbReference type="OMA" id="WFLEVET"/>
<keyword evidence="3" id="KW-0934">Plastid</keyword>
<dbReference type="SUPFAM" id="SSF117281">
    <property type="entry name" value="Kelch motif"/>
    <property type="match status" value="1"/>
</dbReference>
<keyword evidence="4" id="KW-0808">Transferase</keyword>
<evidence type="ECO:0000256" key="4">
    <source>
        <dbReference type="ARBA" id="ARBA00022679"/>
    </source>
</evidence>
<proteinExistence type="inferred from homology"/>
<dbReference type="Gene3D" id="2.120.10.80">
    <property type="entry name" value="Kelch-type beta propeller"/>
    <property type="match status" value="1"/>
</dbReference>
<dbReference type="PANTHER" id="PTHR23117:SF13">
    <property type="entry name" value="GUANYLATE KINASE"/>
    <property type="match status" value="1"/>
</dbReference>
<evidence type="ECO:0000256" key="9">
    <source>
        <dbReference type="ARBA" id="ARBA00067520"/>
    </source>
</evidence>
<dbReference type="SMART" id="SM00072">
    <property type="entry name" value="GuKc"/>
    <property type="match status" value="1"/>
</dbReference>
<accession>A0A8T2U4G4</accession>
<dbReference type="FunFam" id="3.30.63.10:FF:000002">
    <property type="entry name" value="Guanylate kinase 1"/>
    <property type="match status" value="1"/>
</dbReference>
<keyword evidence="7" id="KW-0067">ATP-binding</keyword>
<evidence type="ECO:0000256" key="7">
    <source>
        <dbReference type="ARBA" id="ARBA00022840"/>
    </source>
</evidence>
<evidence type="ECO:0000256" key="1">
    <source>
        <dbReference type="ARBA" id="ARBA00005790"/>
    </source>
</evidence>
<dbReference type="FunFam" id="3.40.50.300:FF:000776">
    <property type="entry name" value="Guanylate kinase 2"/>
    <property type="match status" value="1"/>
</dbReference>
<dbReference type="InterPro" id="IPR008145">
    <property type="entry name" value="GK/Ca_channel_bsu"/>
</dbReference>
<dbReference type="InterPro" id="IPR017665">
    <property type="entry name" value="Guanylate_kinase"/>
</dbReference>
<evidence type="ECO:0000256" key="2">
    <source>
        <dbReference type="ARBA" id="ARBA00012961"/>
    </source>
</evidence>
<dbReference type="GO" id="GO:0004385">
    <property type="term" value="F:GMP kinase activity"/>
    <property type="evidence" value="ECO:0007669"/>
    <property type="project" value="UniProtKB-EC"/>
</dbReference>
<dbReference type="NCBIfam" id="TIGR03263">
    <property type="entry name" value="guanyl_kin"/>
    <property type="match status" value="1"/>
</dbReference>
<dbReference type="Proteomes" id="UP000825935">
    <property type="component" value="Chromosome 9"/>
</dbReference>
<dbReference type="PROSITE" id="PS00856">
    <property type="entry name" value="GUANYLATE_KINASE_1"/>
    <property type="match status" value="1"/>
</dbReference>
<dbReference type="AlphaFoldDB" id="A0A8T2U4G4"/>
<dbReference type="InterPro" id="IPR027417">
    <property type="entry name" value="P-loop_NTPase"/>
</dbReference>
<dbReference type="PANTHER" id="PTHR23117">
    <property type="entry name" value="GUANYLATE KINASE-RELATED"/>
    <property type="match status" value="1"/>
</dbReference>
<dbReference type="InterPro" id="IPR020590">
    <property type="entry name" value="Guanylate_kinase_CS"/>
</dbReference>
<feature type="domain" description="Guanylate kinase-like" evidence="11">
    <location>
        <begin position="118"/>
        <end position="300"/>
    </location>
</feature>
<dbReference type="GO" id="GO:0005829">
    <property type="term" value="C:cytosol"/>
    <property type="evidence" value="ECO:0007669"/>
    <property type="project" value="TreeGrafter"/>
</dbReference>
<keyword evidence="3" id="KW-0150">Chloroplast</keyword>
<dbReference type="EMBL" id="CM035414">
    <property type="protein sequence ID" value="KAH7430192.1"/>
    <property type="molecule type" value="Genomic_DNA"/>
</dbReference>
<dbReference type="InterPro" id="IPR008144">
    <property type="entry name" value="Guanylate_kin-like_dom"/>
</dbReference>
<dbReference type="Gene3D" id="3.30.63.10">
    <property type="entry name" value="Guanylate Kinase phosphate binding domain"/>
    <property type="match status" value="1"/>
</dbReference>
<dbReference type="OrthoDB" id="6334211at2759"/>